<gene>
    <name evidence="3" type="primary">Dper\GL27364</name>
    <name evidence="3" type="ORF">Dper_GL27364</name>
</gene>
<dbReference type="EMBL" id="CH479198">
    <property type="protein sequence ID" value="EDW28194.1"/>
    <property type="molecule type" value="Genomic_DNA"/>
</dbReference>
<evidence type="ECO:0000256" key="1">
    <source>
        <dbReference type="SAM" id="MobiDB-lite"/>
    </source>
</evidence>
<proteinExistence type="predicted"/>
<evidence type="ECO:0000313" key="3">
    <source>
        <dbReference type="EMBL" id="EDW28194.1"/>
    </source>
</evidence>
<dbReference type="HOGENOM" id="CLU_1476645_0_0_1"/>
<sequence length="183" mass="19885">MSVRHAKNVTHCGVSDRADDGDDDDGHGMDNAAAAPNPRTDCSAFSFESRKPHATRSPPPVASNTSCVPAEADVPTIVYEGLHPSALPVHMSECALVDGCPLQAMSIAMRPLLTMWRPVRCSREKRSTAEWLVHVLGKAAPHSYATASSAGLQLRNTPTFSFDLAIDNKDFVYGNQRRDYADY</sequence>
<dbReference type="AlphaFoldDB" id="B4GYS5"/>
<feature type="region of interest" description="Disordered" evidence="1">
    <location>
        <begin position="1"/>
        <end position="67"/>
    </location>
</feature>
<dbReference type="InterPro" id="IPR031806">
    <property type="entry name" value="DUF4744"/>
</dbReference>
<accession>B4GYS5</accession>
<evidence type="ECO:0000313" key="4">
    <source>
        <dbReference type="Proteomes" id="UP000008744"/>
    </source>
</evidence>
<dbReference type="Pfam" id="PF15918">
    <property type="entry name" value="DUF4744"/>
    <property type="match status" value="1"/>
</dbReference>
<evidence type="ECO:0000259" key="2">
    <source>
        <dbReference type="Pfam" id="PF15918"/>
    </source>
</evidence>
<dbReference type="Proteomes" id="UP000008744">
    <property type="component" value="Unassembled WGS sequence"/>
</dbReference>
<organism evidence="4">
    <name type="scientific">Drosophila persimilis</name>
    <name type="common">Fruit fly</name>
    <dbReference type="NCBI Taxonomy" id="7234"/>
    <lineage>
        <taxon>Eukaryota</taxon>
        <taxon>Metazoa</taxon>
        <taxon>Ecdysozoa</taxon>
        <taxon>Arthropoda</taxon>
        <taxon>Hexapoda</taxon>
        <taxon>Insecta</taxon>
        <taxon>Pterygota</taxon>
        <taxon>Neoptera</taxon>
        <taxon>Endopterygota</taxon>
        <taxon>Diptera</taxon>
        <taxon>Brachycera</taxon>
        <taxon>Muscomorpha</taxon>
        <taxon>Ephydroidea</taxon>
        <taxon>Drosophilidae</taxon>
        <taxon>Drosophila</taxon>
        <taxon>Sophophora</taxon>
    </lineage>
</organism>
<keyword evidence="4" id="KW-1185">Reference proteome</keyword>
<reference evidence="3 4" key="1">
    <citation type="journal article" date="2007" name="Nature">
        <title>Evolution of genes and genomes on the Drosophila phylogeny.</title>
        <authorList>
            <consortium name="Drosophila 12 Genomes Consortium"/>
            <person name="Clark A.G."/>
            <person name="Eisen M.B."/>
            <person name="Smith D.R."/>
            <person name="Bergman C.M."/>
            <person name="Oliver B."/>
            <person name="Markow T.A."/>
            <person name="Kaufman T.C."/>
            <person name="Kellis M."/>
            <person name="Gelbart W."/>
            <person name="Iyer V.N."/>
            <person name="Pollard D.A."/>
            <person name="Sackton T.B."/>
            <person name="Larracuente A.M."/>
            <person name="Singh N.D."/>
            <person name="Abad J.P."/>
            <person name="Abt D.N."/>
            <person name="Adryan B."/>
            <person name="Aguade M."/>
            <person name="Akashi H."/>
            <person name="Anderson W.W."/>
            <person name="Aquadro C.F."/>
            <person name="Ardell D.H."/>
            <person name="Arguello R."/>
            <person name="Artieri C.G."/>
            <person name="Barbash D.A."/>
            <person name="Barker D."/>
            <person name="Barsanti P."/>
            <person name="Batterham P."/>
            <person name="Batzoglou S."/>
            <person name="Begun D."/>
            <person name="Bhutkar A."/>
            <person name="Blanco E."/>
            <person name="Bosak S.A."/>
            <person name="Bradley R.K."/>
            <person name="Brand A.D."/>
            <person name="Brent M.R."/>
            <person name="Brooks A.N."/>
            <person name="Brown R.H."/>
            <person name="Butlin R.K."/>
            <person name="Caggese C."/>
            <person name="Calvi B.R."/>
            <person name="Bernardo de Carvalho A."/>
            <person name="Caspi A."/>
            <person name="Castrezana S."/>
            <person name="Celniker S.E."/>
            <person name="Chang J.L."/>
            <person name="Chapple C."/>
            <person name="Chatterji S."/>
            <person name="Chinwalla A."/>
            <person name="Civetta A."/>
            <person name="Clifton S.W."/>
            <person name="Comeron J.M."/>
            <person name="Costello J.C."/>
            <person name="Coyne J.A."/>
            <person name="Daub J."/>
            <person name="David R.G."/>
            <person name="Delcher A.L."/>
            <person name="Delehaunty K."/>
            <person name="Do C.B."/>
            <person name="Ebling H."/>
            <person name="Edwards K."/>
            <person name="Eickbush T."/>
            <person name="Evans J.D."/>
            <person name="Filipski A."/>
            <person name="Findeiss S."/>
            <person name="Freyhult E."/>
            <person name="Fulton L."/>
            <person name="Fulton R."/>
            <person name="Garcia A.C."/>
            <person name="Gardiner A."/>
            <person name="Garfield D.A."/>
            <person name="Garvin B.E."/>
            <person name="Gibson G."/>
            <person name="Gilbert D."/>
            <person name="Gnerre S."/>
            <person name="Godfrey J."/>
            <person name="Good R."/>
            <person name="Gotea V."/>
            <person name="Gravely B."/>
            <person name="Greenberg A.J."/>
            <person name="Griffiths-Jones S."/>
            <person name="Gross S."/>
            <person name="Guigo R."/>
            <person name="Gustafson E.A."/>
            <person name="Haerty W."/>
            <person name="Hahn M.W."/>
            <person name="Halligan D.L."/>
            <person name="Halpern A.L."/>
            <person name="Halter G.M."/>
            <person name="Han M.V."/>
            <person name="Heger A."/>
            <person name="Hillier L."/>
            <person name="Hinrichs A.S."/>
            <person name="Holmes I."/>
            <person name="Hoskins R.A."/>
            <person name="Hubisz M.J."/>
            <person name="Hultmark D."/>
            <person name="Huntley M.A."/>
            <person name="Jaffe D.B."/>
            <person name="Jagadeeshan S."/>
            <person name="Jeck W.R."/>
            <person name="Johnson J."/>
            <person name="Jones C.D."/>
            <person name="Jordan W.C."/>
            <person name="Karpen G.H."/>
            <person name="Kataoka E."/>
            <person name="Keightley P.D."/>
            <person name="Kheradpour P."/>
            <person name="Kirkness E.F."/>
            <person name="Koerich L.B."/>
            <person name="Kristiansen K."/>
            <person name="Kudrna D."/>
            <person name="Kulathinal R.J."/>
            <person name="Kumar S."/>
            <person name="Kwok R."/>
            <person name="Lander E."/>
            <person name="Langley C.H."/>
            <person name="Lapoint R."/>
            <person name="Lazzaro B.P."/>
            <person name="Lee S.J."/>
            <person name="Levesque L."/>
            <person name="Li R."/>
            <person name="Lin C.F."/>
            <person name="Lin M.F."/>
            <person name="Lindblad-Toh K."/>
            <person name="Llopart A."/>
            <person name="Long M."/>
            <person name="Low L."/>
            <person name="Lozovsky E."/>
            <person name="Lu J."/>
            <person name="Luo M."/>
            <person name="Machado C.A."/>
            <person name="Makalowski W."/>
            <person name="Marzo M."/>
            <person name="Matsuda M."/>
            <person name="Matzkin L."/>
            <person name="McAllister B."/>
            <person name="McBride C.S."/>
            <person name="McKernan B."/>
            <person name="McKernan K."/>
            <person name="Mendez-Lago M."/>
            <person name="Minx P."/>
            <person name="Mollenhauer M.U."/>
            <person name="Montooth K."/>
            <person name="Mount S.M."/>
            <person name="Mu X."/>
            <person name="Myers E."/>
            <person name="Negre B."/>
            <person name="Newfeld S."/>
            <person name="Nielsen R."/>
            <person name="Noor M.A."/>
            <person name="O'Grady P."/>
            <person name="Pachter L."/>
            <person name="Papaceit M."/>
            <person name="Parisi M.J."/>
            <person name="Parisi M."/>
            <person name="Parts L."/>
            <person name="Pedersen J.S."/>
            <person name="Pesole G."/>
            <person name="Phillippy A.M."/>
            <person name="Ponting C.P."/>
            <person name="Pop M."/>
            <person name="Porcelli D."/>
            <person name="Powell J.R."/>
            <person name="Prohaska S."/>
            <person name="Pruitt K."/>
            <person name="Puig M."/>
            <person name="Quesneville H."/>
            <person name="Ram K.R."/>
            <person name="Rand D."/>
            <person name="Rasmussen M.D."/>
            <person name="Reed L.K."/>
            <person name="Reenan R."/>
            <person name="Reily A."/>
            <person name="Remington K.A."/>
            <person name="Rieger T.T."/>
            <person name="Ritchie M.G."/>
            <person name="Robin C."/>
            <person name="Rogers Y.H."/>
            <person name="Rohde C."/>
            <person name="Rozas J."/>
            <person name="Rubenfield M.J."/>
            <person name="Ruiz A."/>
            <person name="Russo S."/>
            <person name="Salzberg S.L."/>
            <person name="Sanchez-Gracia A."/>
            <person name="Saranga D.J."/>
            <person name="Sato H."/>
            <person name="Schaeffer S.W."/>
            <person name="Schatz M.C."/>
            <person name="Schlenke T."/>
            <person name="Schwartz R."/>
            <person name="Segarra C."/>
            <person name="Singh R.S."/>
            <person name="Sirot L."/>
            <person name="Sirota M."/>
            <person name="Sisneros N.B."/>
            <person name="Smith C.D."/>
            <person name="Smith T.F."/>
            <person name="Spieth J."/>
            <person name="Stage D.E."/>
            <person name="Stark A."/>
            <person name="Stephan W."/>
            <person name="Strausberg R.L."/>
            <person name="Strempel S."/>
            <person name="Sturgill D."/>
            <person name="Sutton G."/>
            <person name="Sutton G.G."/>
            <person name="Tao W."/>
            <person name="Teichmann S."/>
            <person name="Tobari Y.N."/>
            <person name="Tomimura Y."/>
            <person name="Tsolas J.M."/>
            <person name="Valente V.L."/>
            <person name="Venter E."/>
            <person name="Venter J.C."/>
            <person name="Vicario S."/>
            <person name="Vieira F.G."/>
            <person name="Vilella A.J."/>
            <person name="Villasante A."/>
            <person name="Walenz B."/>
            <person name="Wang J."/>
            <person name="Wasserman M."/>
            <person name="Watts T."/>
            <person name="Wilson D."/>
            <person name="Wilson R.K."/>
            <person name="Wing R.A."/>
            <person name="Wolfner M.F."/>
            <person name="Wong A."/>
            <person name="Wong G.K."/>
            <person name="Wu C.I."/>
            <person name="Wu G."/>
            <person name="Yamamoto D."/>
            <person name="Yang H.P."/>
            <person name="Yang S.P."/>
            <person name="Yorke J.A."/>
            <person name="Yoshida K."/>
            <person name="Zdobnov E."/>
            <person name="Zhang P."/>
            <person name="Zhang Y."/>
            <person name="Zimin A.V."/>
            <person name="Baldwin J."/>
            <person name="Abdouelleil A."/>
            <person name="Abdulkadir J."/>
            <person name="Abebe A."/>
            <person name="Abera B."/>
            <person name="Abreu J."/>
            <person name="Acer S.C."/>
            <person name="Aftuck L."/>
            <person name="Alexander A."/>
            <person name="An P."/>
            <person name="Anderson E."/>
            <person name="Anderson S."/>
            <person name="Arachi H."/>
            <person name="Azer M."/>
            <person name="Bachantsang P."/>
            <person name="Barry A."/>
            <person name="Bayul T."/>
            <person name="Berlin A."/>
            <person name="Bessette D."/>
            <person name="Bloom T."/>
            <person name="Blye J."/>
            <person name="Boguslavskiy L."/>
            <person name="Bonnet C."/>
            <person name="Boukhgalter B."/>
            <person name="Bourzgui I."/>
            <person name="Brown A."/>
            <person name="Cahill P."/>
            <person name="Channer S."/>
            <person name="Cheshatsang Y."/>
            <person name="Chuda L."/>
            <person name="Citroen M."/>
            <person name="Collymore A."/>
            <person name="Cooke P."/>
            <person name="Costello M."/>
            <person name="D'Aco K."/>
            <person name="Daza R."/>
            <person name="De Haan G."/>
            <person name="DeGray S."/>
            <person name="DeMaso C."/>
            <person name="Dhargay N."/>
            <person name="Dooley K."/>
            <person name="Dooley E."/>
            <person name="Doricent M."/>
            <person name="Dorje P."/>
            <person name="Dorjee K."/>
            <person name="Dupes A."/>
            <person name="Elong R."/>
            <person name="Falk J."/>
            <person name="Farina A."/>
            <person name="Faro S."/>
            <person name="Ferguson D."/>
            <person name="Fisher S."/>
            <person name="Foley C.D."/>
            <person name="Franke A."/>
            <person name="Friedrich D."/>
            <person name="Gadbois L."/>
            <person name="Gearin G."/>
            <person name="Gearin C.R."/>
            <person name="Giannoukos G."/>
            <person name="Goode T."/>
            <person name="Graham J."/>
            <person name="Grandbois E."/>
            <person name="Grewal S."/>
            <person name="Gyaltsen K."/>
            <person name="Hafez N."/>
            <person name="Hagos B."/>
            <person name="Hall J."/>
            <person name="Henson C."/>
            <person name="Hollinger A."/>
            <person name="Honan T."/>
            <person name="Huard M.D."/>
            <person name="Hughes L."/>
            <person name="Hurhula B."/>
            <person name="Husby M.E."/>
            <person name="Kamat A."/>
            <person name="Kanga B."/>
            <person name="Kashin S."/>
            <person name="Khazanovich D."/>
            <person name="Kisner P."/>
            <person name="Lance K."/>
            <person name="Lara M."/>
            <person name="Lee W."/>
            <person name="Lennon N."/>
            <person name="Letendre F."/>
            <person name="LeVine R."/>
            <person name="Lipovsky A."/>
            <person name="Liu X."/>
            <person name="Liu J."/>
            <person name="Liu S."/>
            <person name="Lokyitsang T."/>
            <person name="Lokyitsang Y."/>
            <person name="Lubonja R."/>
            <person name="Lui A."/>
            <person name="MacDonald P."/>
            <person name="Magnisalis V."/>
            <person name="Maru K."/>
            <person name="Matthews C."/>
            <person name="McCusker W."/>
            <person name="McDonough S."/>
            <person name="Mehta T."/>
            <person name="Meldrim J."/>
            <person name="Meneus L."/>
            <person name="Mihai O."/>
            <person name="Mihalev A."/>
            <person name="Mihova T."/>
            <person name="Mittelman R."/>
            <person name="Mlenga V."/>
            <person name="Montmayeur A."/>
            <person name="Mulrain L."/>
            <person name="Navidi A."/>
            <person name="Naylor J."/>
            <person name="Negash T."/>
            <person name="Nguyen T."/>
            <person name="Nguyen N."/>
            <person name="Nicol R."/>
            <person name="Norbu C."/>
            <person name="Norbu N."/>
            <person name="Novod N."/>
            <person name="O'Neill B."/>
            <person name="Osman S."/>
            <person name="Markiewicz E."/>
            <person name="Oyono O.L."/>
            <person name="Patti C."/>
            <person name="Phunkhang P."/>
            <person name="Pierre F."/>
            <person name="Priest M."/>
            <person name="Raghuraman S."/>
            <person name="Rege F."/>
            <person name="Reyes R."/>
            <person name="Rise C."/>
            <person name="Rogov P."/>
            <person name="Ross K."/>
            <person name="Ryan E."/>
            <person name="Settipalli S."/>
            <person name="Shea T."/>
            <person name="Sherpa N."/>
            <person name="Shi L."/>
            <person name="Shih D."/>
            <person name="Sparrow T."/>
            <person name="Spaulding J."/>
            <person name="Stalker J."/>
            <person name="Stange-Thomann N."/>
            <person name="Stavropoulos S."/>
            <person name="Stone C."/>
            <person name="Strader C."/>
            <person name="Tesfaye S."/>
            <person name="Thomson T."/>
            <person name="Thoulutsang Y."/>
            <person name="Thoulutsang D."/>
            <person name="Topham K."/>
            <person name="Topping I."/>
            <person name="Tsamla T."/>
            <person name="Vassiliev H."/>
            <person name="Vo A."/>
            <person name="Wangchuk T."/>
            <person name="Wangdi T."/>
            <person name="Weiand M."/>
            <person name="Wilkinson J."/>
            <person name="Wilson A."/>
            <person name="Yadav S."/>
            <person name="Young G."/>
            <person name="Yu Q."/>
            <person name="Zembek L."/>
            <person name="Zhong D."/>
            <person name="Zimmer A."/>
            <person name="Zwirko Z."/>
            <person name="Jaffe D.B."/>
            <person name="Alvarez P."/>
            <person name="Brockman W."/>
            <person name="Butler J."/>
            <person name="Chin C."/>
            <person name="Gnerre S."/>
            <person name="Grabherr M."/>
            <person name="Kleber M."/>
            <person name="Mauceli E."/>
            <person name="MacCallum I."/>
        </authorList>
    </citation>
    <scope>NUCLEOTIDE SEQUENCE [LARGE SCALE GENOMIC DNA]</scope>
    <source>
        <strain evidence="4">MSH-3 / Tucson 14011-0111.49</strain>
    </source>
</reference>
<feature type="domain" description="DUF4744" evidence="2">
    <location>
        <begin position="112"/>
        <end position="183"/>
    </location>
</feature>
<name>B4GYS5_DROPE</name>
<protein>
    <submittedName>
        <fullName evidence="3">GL27364</fullName>
    </submittedName>
</protein>